<evidence type="ECO:0008006" key="2">
    <source>
        <dbReference type="Google" id="ProtNLM"/>
    </source>
</evidence>
<dbReference type="Pfam" id="PF20290">
    <property type="entry name" value="MC4"/>
    <property type="match status" value="1"/>
</dbReference>
<reference evidence="1" key="1">
    <citation type="submission" date="2019-08" db="EMBL/GenBank/DDBJ databases">
        <authorList>
            <person name="Ashton P.M."/>
            <person name="Dallman T."/>
            <person name="Nair S."/>
            <person name="De Pinna E."/>
            <person name="Peters T."/>
            <person name="Grant K."/>
        </authorList>
    </citation>
    <scope>NUCLEOTIDE SEQUENCE</scope>
    <source>
        <strain evidence="1">795400</strain>
    </source>
</reference>
<protein>
    <recommendedName>
        <fullName evidence="2">DUF4364 family protein</fullName>
    </recommendedName>
</protein>
<dbReference type="InterPro" id="IPR046902">
    <property type="entry name" value="ABC-3C_MC4"/>
</dbReference>
<gene>
    <name evidence="1" type="ORF">FZ523_06370</name>
</gene>
<dbReference type="EMBL" id="AAKCOG010000003">
    <property type="protein sequence ID" value="ECQ7193388.1"/>
    <property type="molecule type" value="Genomic_DNA"/>
</dbReference>
<dbReference type="AlphaFoldDB" id="A0A3T6IPZ7"/>
<proteinExistence type="predicted"/>
<sequence length="169" mass="19251">MMNSLPYIPLDEEFSLNIGILAIILENLSKNRNGNAVLDIDKAQFFMYLMKNPAKIEKVMLFLGKKIPVIDEKETHTIKSLSNNVDILFDNKKIKTILKTMAIRGLLDVERYEEKSYLKLSESGEDFAASLNGDFFVSIRNYSESLGSLKSLPSSKLYKILNEVFMEAE</sequence>
<accession>A0A3T6IPZ7</accession>
<name>A0A3T6IPZ7_SALET</name>
<evidence type="ECO:0000313" key="1">
    <source>
        <dbReference type="EMBL" id="ECQ7193388.1"/>
    </source>
</evidence>
<comment type="caution">
    <text evidence="1">The sequence shown here is derived from an EMBL/GenBank/DDBJ whole genome shotgun (WGS) entry which is preliminary data.</text>
</comment>
<organism evidence="1">
    <name type="scientific">Salmonella enterica I</name>
    <dbReference type="NCBI Taxonomy" id="59201"/>
    <lineage>
        <taxon>Bacteria</taxon>
        <taxon>Pseudomonadati</taxon>
        <taxon>Pseudomonadota</taxon>
        <taxon>Gammaproteobacteria</taxon>
        <taxon>Enterobacterales</taxon>
        <taxon>Enterobacteriaceae</taxon>
        <taxon>Salmonella</taxon>
    </lineage>
</organism>